<evidence type="ECO:0000313" key="6">
    <source>
        <dbReference type="EMBL" id="MBO1076640.1"/>
    </source>
</evidence>
<keyword evidence="7" id="KW-1185">Reference proteome</keyword>
<dbReference type="PANTHER" id="PTHR33204">
    <property type="entry name" value="TRANSCRIPTIONAL REGULATOR, MARR FAMILY"/>
    <property type="match status" value="1"/>
</dbReference>
<evidence type="ECO:0000256" key="2">
    <source>
        <dbReference type="ARBA" id="ARBA00023125"/>
    </source>
</evidence>
<keyword evidence="3" id="KW-0804">Transcription</keyword>
<accession>A0ABS3KI53</accession>
<dbReference type="InterPro" id="IPR002577">
    <property type="entry name" value="HTH_HxlR"/>
</dbReference>
<dbReference type="Pfam" id="PF01638">
    <property type="entry name" value="HxlR"/>
    <property type="match status" value="1"/>
</dbReference>
<organism evidence="6 7">
    <name type="scientific">Roseomonas marmotae</name>
    <dbReference type="NCBI Taxonomy" id="2768161"/>
    <lineage>
        <taxon>Bacteria</taxon>
        <taxon>Pseudomonadati</taxon>
        <taxon>Pseudomonadota</taxon>
        <taxon>Alphaproteobacteria</taxon>
        <taxon>Acetobacterales</taxon>
        <taxon>Roseomonadaceae</taxon>
        <taxon>Roseomonas</taxon>
    </lineage>
</organism>
<dbReference type="InterPro" id="IPR036388">
    <property type="entry name" value="WH-like_DNA-bd_sf"/>
</dbReference>
<dbReference type="EMBL" id="JACTNF010000026">
    <property type="protein sequence ID" value="MBO1076640.1"/>
    <property type="molecule type" value="Genomic_DNA"/>
</dbReference>
<sequence>MKLEKVTEIAPPRQRRWYEDACAAAHALDLVGERWALLVMRELMFGPRRFGELRANLPGISANTLTQRLEGLEAIGVLVRRQLPPPASAQVYALTEWGLESEPVFQALGRWAARSPFHDPGMPFSAASLLLSLRTMLDPVRAAGLDARIGFRLEGQDYRAHLAGGRIEIAAGPTEGTDLLLEGAPRILAAAIYGGRPLAALEASGALRVSGDHALAKRFVTLFPLPPKAPPPGRPRPESTAALTEDV</sequence>
<keyword evidence="1" id="KW-0805">Transcription regulation</keyword>
<gene>
    <name evidence="6" type="ORF">IAI60_18655</name>
</gene>
<comment type="caution">
    <text evidence="6">The sequence shown here is derived from an EMBL/GenBank/DDBJ whole genome shotgun (WGS) entry which is preliminary data.</text>
</comment>
<dbReference type="Gene3D" id="1.10.10.10">
    <property type="entry name" value="Winged helix-like DNA-binding domain superfamily/Winged helix DNA-binding domain"/>
    <property type="match status" value="1"/>
</dbReference>
<evidence type="ECO:0000259" key="5">
    <source>
        <dbReference type="PROSITE" id="PS51118"/>
    </source>
</evidence>
<dbReference type="SUPFAM" id="SSF55718">
    <property type="entry name" value="SCP-like"/>
    <property type="match status" value="1"/>
</dbReference>
<evidence type="ECO:0000256" key="3">
    <source>
        <dbReference type="ARBA" id="ARBA00023163"/>
    </source>
</evidence>
<dbReference type="PROSITE" id="PS51118">
    <property type="entry name" value="HTH_HXLR"/>
    <property type="match status" value="1"/>
</dbReference>
<evidence type="ECO:0000256" key="1">
    <source>
        <dbReference type="ARBA" id="ARBA00023015"/>
    </source>
</evidence>
<dbReference type="Gene3D" id="3.30.1050.10">
    <property type="entry name" value="SCP2 sterol-binding domain"/>
    <property type="match status" value="1"/>
</dbReference>
<dbReference type="InterPro" id="IPR036390">
    <property type="entry name" value="WH_DNA-bd_sf"/>
</dbReference>
<dbReference type="InterPro" id="IPR036527">
    <property type="entry name" value="SCP2_sterol-bd_dom_sf"/>
</dbReference>
<dbReference type="Proteomes" id="UP001518990">
    <property type="component" value="Unassembled WGS sequence"/>
</dbReference>
<feature type="domain" description="HTH hxlR-type" evidence="5">
    <location>
        <begin position="22"/>
        <end position="120"/>
    </location>
</feature>
<feature type="region of interest" description="Disordered" evidence="4">
    <location>
        <begin position="226"/>
        <end position="247"/>
    </location>
</feature>
<proteinExistence type="predicted"/>
<protein>
    <submittedName>
        <fullName evidence="6">Helix-turn-helix transcriptional regulator</fullName>
    </submittedName>
</protein>
<dbReference type="PANTHER" id="PTHR33204:SF18">
    <property type="entry name" value="TRANSCRIPTIONAL REGULATORY PROTEIN"/>
    <property type="match status" value="1"/>
</dbReference>
<evidence type="ECO:0000313" key="7">
    <source>
        <dbReference type="Proteomes" id="UP001518990"/>
    </source>
</evidence>
<name>A0ABS3KI53_9PROT</name>
<evidence type="ECO:0000256" key="4">
    <source>
        <dbReference type="SAM" id="MobiDB-lite"/>
    </source>
</evidence>
<keyword evidence="2" id="KW-0238">DNA-binding</keyword>
<reference evidence="6 7" key="1">
    <citation type="submission" date="2020-09" db="EMBL/GenBank/DDBJ databases">
        <title>Roseomonas.</title>
        <authorList>
            <person name="Zhu W."/>
        </authorList>
    </citation>
    <scope>NUCLEOTIDE SEQUENCE [LARGE SCALE GENOMIC DNA]</scope>
    <source>
        <strain evidence="6 7">1311</strain>
    </source>
</reference>
<dbReference type="SUPFAM" id="SSF46785">
    <property type="entry name" value="Winged helix' DNA-binding domain"/>
    <property type="match status" value="1"/>
</dbReference>